<evidence type="ECO:0000313" key="1">
    <source>
        <dbReference type="EnsemblPlants" id="KQK90291"/>
    </source>
</evidence>
<dbReference type="AlphaFoldDB" id="K4AP13"/>
<sequence>MSYYGQQQPPVGVPPPQAWPPFAAAACWRPASEFFAMHNFLAACA</sequence>
<protein>
    <submittedName>
        <fullName evidence="1">Uncharacterized protein</fullName>
    </submittedName>
</protein>
<keyword evidence="2" id="KW-1185">Reference proteome</keyword>
<dbReference type="EMBL" id="AGNK02005920">
    <property type="status" value="NOT_ANNOTATED_CDS"/>
    <property type="molecule type" value="Genomic_DNA"/>
</dbReference>
<reference evidence="2" key="1">
    <citation type="journal article" date="2012" name="Nat. Biotechnol.">
        <title>Reference genome sequence of the model plant Setaria.</title>
        <authorList>
            <person name="Bennetzen J.L."/>
            <person name="Schmutz J."/>
            <person name="Wang H."/>
            <person name="Percifield R."/>
            <person name="Hawkins J."/>
            <person name="Pontaroli A.C."/>
            <person name="Estep M."/>
            <person name="Feng L."/>
            <person name="Vaughn J.N."/>
            <person name="Grimwood J."/>
            <person name="Jenkins J."/>
            <person name="Barry K."/>
            <person name="Lindquist E."/>
            <person name="Hellsten U."/>
            <person name="Deshpande S."/>
            <person name="Wang X."/>
            <person name="Wu X."/>
            <person name="Mitros T."/>
            <person name="Triplett J."/>
            <person name="Yang X."/>
            <person name="Ye C.Y."/>
            <person name="Mauro-Herrera M."/>
            <person name="Wang L."/>
            <person name="Li P."/>
            <person name="Sharma M."/>
            <person name="Sharma R."/>
            <person name="Ronald P.C."/>
            <person name="Panaud O."/>
            <person name="Kellogg E.A."/>
            <person name="Brutnell T.P."/>
            <person name="Doust A.N."/>
            <person name="Tuskan G.A."/>
            <person name="Rokhsar D."/>
            <person name="Devos K.M."/>
        </authorList>
    </citation>
    <scope>NUCLEOTIDE SEQUENCE [LARGE SCALE GENOMIC DNA]</scope>
    <source>
        <strain evidence="2">cv. Yugu1</strain>
    </source>
</reference>
<reference evidence="1" key="2">
    <citation type="submission" date="2018-08" db="UniProtKB">
        <authorList>
            <consortium name="EnsemblPlants"/>
        </authorList>
    </citation>
    <scope>IDENTIFICATION</scope>
    <source>
        <strain evidence="1">Yugu1</strain>
    </source>
</reference>
<name>K4AP13_SETIT</name>
<organism evidence="1 2">
    <name type="scientific">Setaria italica</name>
    <name type="common">Foxtail millet</name>
    <name type="synonym">Panicum italicum</name>
    <dbReference type="NCBI Taxonomy" id="4555"/>
    <lineage>
        <taxon>Eukaryota</taxon>
        <taxon>Viridiplantae</taxon>
        <taxon>Streptophyta</taxon>
        <taxon>Embryophyta</taxon>
        <taxon>Tracheophyta</taxon>
        <taxon>Spermatophyta</taxon>
        <taxon>Magnoliopsida</taxon>
        <taxon>Liliopsida</taxon>
        <taxon>Poales</taxon>
        <taxon>Poaceae</taxon>
        <taxon>PACMAD clade</taxon>
        <taxon>Panicoideae</taxon>
        <taxon>Panicodae</taxon>
        <taxon>Paniceae</taxon>
        <taxon>Cenchrinae</taxon>
        <taxon>Setaria</taxon>
    </lineage>
</organism>
<evidence type="ECO:0000313" key="2">
    <source>
        <dbReference type="Proteomes" id="UP000004995"/>
    </source>
</evidence>
<proteinExistence type="predicted"/>
<dbReference type="EnsemblPlants" id="KQK90291">
    <property type="protein sequence ID" value="KQK90291"/>
    <property type="gene ID" value="SETIT_040305mg"/>
</dbReference>
<dbReference type="HOGENOM" id="CLU_3208596_0_0_1"/>
<gene>
    <name evidence="1" type="primary">LOC101785914</name>
</gene>
<dbReference type="Gramene" id="KQK90291">
    <property type="protein sequence ID" value="KQK90291"/>
    <property type="gene ID" value="SETIT_040305mg"/>
</dbReference>
<accession>K4AP13</accession>
<dbReference type="Proteomes" id="UP000004995">
    <property type="component" value="Unassembled WGS sequence"/>
</dbReference>